<evidence type="ECO:0000256" key="2">
    <source>
        <dbReference type="ARBA" id="ARBA00023274"/>
    </source>
</evidence>
<evidence type="ECO:0000256" key="3">
    <source>
        <dbReference type="RuleBase" id="RU364011"/>
    </source>
</evidence>
<sequence>MAAVSINRAGKVRGQTPQIAKSEHPRKKTGRAAIRGKYERRMELNWFEGKGRIRLNNNIPAKEFNK</sequence>
<keyword evidence="2 3" id="KW-0687">Ribonucleoprotein</keyword>
<comment type="caution">
    <text evidence="5">The sequence shown here is derived from an EMBL/GenBank/DDBJ whole genome shotgun (WGS) entry which is preliminary data.</text>
</comment>
<keyword evidence="1 3" id="KW-0689">Ribosomal protein</keyword>
<dbReference type="GO" id="GO:0003735">
    <property type="term" value="F:structural constituent of ribosome"/>
    <property type="evidence" value="ECO:0007669"/>
    <property type="project" value="UniProtKB-UniRule"/>
</dbReference>
<dbReference type="GO" id="GO:0005840">
    <property type="term" value="C:ribosome"/>
    <property type="evidence" value="ECO:0007669"/>
    <property type="project" value="UniProtKB-KW"/>
</dbReference>
<proteinExistence type="inferred from homology"/>
<feature type="region of interest" description="Disordered" evidence="4">
    <location>
        <begin position="1"/>
        <end position="31"/>
    </location>
</feature>
<evidence type="ECO:0000256" key="1">
    <source>
        <dbReference type="ARBA" id="ARBA00022980"/>
    </source>
</evidence>
<dbReference type="GO" id="GO:0006412">
    <property type="term" value="P:translation"/>
    <property type="evidence" value="ECO:0007669"/>
    <property type="project" value="InterPro"/>
</dbReference>
<dbReference type="GO" id="GO:1990904">
    <property type="term" value="C:ribonucleoprotein complex"/>
    <property type="evidence" value="ECO:0007669"/>
    <property type="project" value="UniProtKB-KW"/>
</dbReference>
<evidence type="ECO:0000256" key="4">
    <source>
        <dbReference type="SAM" id="MobiDB-lite"/>
    </source>
</evidence>
<dbReference type="EMBL" id="LWDP01000048">
    <property type="protein sequence ID" value="ORD93793.1"/>
    <property type="molecule type" value="Genomic_DNA"/>
</dbReference>
<dbReference type="AlphaFoldDB" id="A0A1Y1S6J6"/>
<name>A0A1Y1S6J6_9MICR</name>
<dbReference type="InterPro" id="IPR006846">
    <property type="entry name" value="Ribosomal_eS30"/>
</dbReference>
<accession>A0A1Y1S6J6</accession>
<protein>
    <recommendedName>
        <fullName evidence="3">40S ribosomal protein S30</fullName>
    </recommendedName>
</protein>
<dbReference type="Proteomes" id="UP000192639">
    <property type="component" value="Unassembled WGS sequence"/>
</dbReference>
<gene>
    <name evidence="5" type="ORF">ECANGB1_1560</name>
</gene>
<keyword evidence="6" id="KW-1185">Reference proteome</keyword>
<evidence type="ECO:0000313" key="6">
    <source>
        <dbReference type="Proteomes" id="UP000192639"/>
    </source>
</evidence>
<dbReference type="VEuPathDB" id="MicrosporidiaDB:ECANGB1_1560"/>
<comment type="similarity">
    <text evidence="3">Belongs to the eukaryotic ribosomal protein eS30 family.</text>
</comment>
<reference evidence="5 6" key="1">
    <citation type="journal article" date="2017" name="Environ. Microbiol.">
        <title>Decay of the glycolytic pathway and adaptation to intranuclear parasitism within Enterocytozoonidae microsporidia.</title>
        <authorList>
            <person name="Wiredu Boakye D."/>
            <person name="Jaroenlak P."/>
            <person name="Prachumwat A."/>
            <person name="Williams T.A."/>
            <person name="Bateman K.S."/>
            <person name="Itsathitphaisarn O."/>
            <person name="Sritunyalucksana K."/>
            <person name="Paszkiewicz K.H."/>
            <person name="Moore K.A."/>
            <person name="Stentiford G.D."/>
            <person name="Williams B.A."/>
        </authorList>
    </citation>
    <scope>NUCLEOTIDE SEQUENCE [LARGE SCALE GENOMIC DNA]</scope>
    <source>
        <strain evidence="5 6">GB1</strain>
    </source>
</reference>
<dbReference type="Pfam" id="PF04758">
    <property type="entry name" value="Ribosomal_S30"/>
    <property type="match status" value="1"/>
</dbReference>
<dbReference type="OrthoDB" id="199599at2759"/>
<organism evidence="5 6">
    <name type="scientific">Enterospora canceri</name>
    <dbReference type="NCBI Taxonomy" id="1081671"/>
    <lineage>
        <taxon>Eukaryota</taxon>
        <taxon>Fungi</taxon>
        <taxon>Fungi incertae sedis</taxon>
        <taxon>Microsporidia</taxon>
        <taxon>Enterocytozoonidae</taxon>
        <taxon>Enterospora</taxon>
    </lineage>
</organism>
<evidence type="ECO:0000313" key="5">
    <source>
        <dbReference type="EMBL" id="ORD93793.1"/>
    </source>
</evidence>